<sequence>AKDTKGVSVLCKKKGHPAPSPPCCPPALVPSLPLCLSHPSRPVCLCLCALCEPLSLLITITVHPLSPQVGEYNSIFLCALGNLYNSILNLNETIKNMLEKQLQREIHEEQHQRYCKIRKGEIYLSVFVVCFQLFLLFFLEATLKL</sequence>
<dbReference type="AlphaFoldDB" id="G3P4M5"/>
<name>G3P4M5_GASAC</name>
<feature type="transmembrane region" description="Helical" evidence="1">
    <location>
        <begin position="122"/>
        <end position="139"/>
    </location>
</feature>
<dbReference type="InParanoid" id="G3P4M5"/>
<organism evidence="2">
    <name type="scientific">Gasterosteus aculeatus</name>
    <name type="common">Three-spined stickleback</name>
    <dbReference type="NCBI Taxonomy" id="69293"/>
    <lineage>
        <taxon>Eukaryota</taxon>
        <taxon>Metazoa</taxon>
        <taxon>Chordata</taxon>
        <taxon>Craniata</taxon>
        <taxon>Vertebrata</taxon>
        <taxon>Euteleostomi</taxon>
        <taxon>Actinopterygii</taxon>
        <taxon>Neopterygii</taxon>
        <taxon>Teleostei</taxon>
        <taxon>Neoteleostei</taxon>
        <taxon>Acanthomorphata</taxon>
        <taxon>Eupercaria</taxon>
        <taxon>Perciformes</taxon>
        <taxon>Cottioidei</taxon>
        <taxon>Gasterosteales</taxon>
        <taxon>Gasterosteidae</taxon>
        <taxon>Gasterosteus</taxon>
    </lineage>
</organism>
<dbReference type="OMA" id="CAQCEPL"/>
<keyword evidence="1" id="KW-0812">Transmembrane</keyword>
<dbReference type="Bgee" id="ENSGACG00000009520">
    <property type="expression patterns" value="Expressed in diencephalon and 13 other cell types or tissues"/>
</dbReference>
<proteinExistence type="predicted"/>
<evidence type="ECO:0000256" key="1">
    <source>
        <dbReference type="SAM" id="Phobius"/>
    </source>
</evidence>
<dbReference type="STRING" id="69293.ENSGACP00000012548"/>
<reference evidence="2" key="2">
    <citation type="submission" date="2024-04" db="UniProtKB">
        <authorList>
            <consortium name="Ensembl"/>
        </authorList>
    </citation>
    <scope>IDENTIFICATION</scope>
</reference>
<keyword evidence="1" id="KW-0472">Membrane</keyword>
<reference evidence="2" key="1">
    <citation type="submission" date="2006-01" db="EMBL/GenBank/DDBJ databases">
        <authorList>
            <person name="Lindblad-Toh K."/>
            <person name="Mauceli E."/>
            <person name="Grabherr M."/>
            <person name="Chang J.L."/>
            <person name="Lander E.S."/>
        </authorList>
    </citation>
    <scope>NUCLEOTIDE SEQUENCE [LARGE SCALE GENOMIC DNA]</scope>
</reference>
<evidence type="ECO:0000313" key="2">
    <source>
        <dbReference type="Ensembl" id="ENSGACP00000012548.1"/>
    </source>
</evidence>
<dbReference type="Ensembl" id="ENSGACT00000012572.1">
    <property type="protein sequence ID" value="ENSGACP00000012548.1"/>
    <property type="gene ID" value="ENSGACG00000009520.1"/>
</dbReference>
<dbReference type="eggNOG" id="ENOG502STCN">
    <property type="taxonomic scope" value="Eukaryota"/>
</dbReference>
<accession>G3P4M5</accession>
<protein>
    <submittedName>
        <fullName evidence="2">Uncharacterized protein</fullName>
    </submittedName>
</protein>
<keyword evidence="1" id="KW-1133">Transmembrane helix</keyword>